<proteinExistence type="predicted"/>
<dbReference type="RefSeq" id="WP_235992790.1">
    <property type="nucleotide sequence ID" value="NZ_JACIJG010000024.1"/>
</dbReference>
<accession>A0A7W9B0R4</accession>
<dbReference type="InterPro" id="IPR043038">
    <property type="entry name" value="VbhA_sf"/>
</dbReference>
<dbReference type="CDD" id="cd11586">
    <property type="entry name" value="VbhA_like"/>
    <property type="match status" value="1"/>
</dbReference>
<dbReference type="Proteomes" id="UP000555546">
    <property type="component" value="Unassembled WGS sequence"/>
</dbReference>
<feature type="domain" description="Antitoxin VbhA" evidence="1">
    <location>
        <begin position="58"/>
        <end position="102"/>
    </location>
</feature>
<organism evidence="2 3">
    <name type="scientific">Brucella daejeonensis</name>
    <dbReference type="NCBI Taxonomy" id="659015"/>
    <lineage>
        <taxon>Bacteria</taxon>
        <taxon>Pseudomonadati</taxon>
        <taxon>Pseudomonadota</taxon>
        <taxon>Alphaproteobacteria</taxon>
        <taxon>Hyphomicrobiales</taxon>
        <taxon>Brucellaceae</taxon>
        <taxon>Brucella/Ochrobactrum group</taxon>
        <taxon>Brucella</taxon>
    </lineage>
</organism>
<gene>
    <name evidence="2" type="ORF">FHS76_004039</name>
</gene>
<dbReference type="AlphaFoldDB" id="A0A7W9B0R4"/>
<reference evidence="2 3" key="1">
    <citation type="submission" date="2020-08" db="EMBL/GenBank/DDBJ databases">
        <title>Genomic Encyclopedia of Type Strains, Phase IV (KMG-IV): sequencing the most valuable type-strain genomes for metagenomic binning, comparative biology and taxonomic classification.</title>
        <authorList>
            <person name="Goeker M."/>
        </authorList>
    </citation>
    <scope>NUCLEOTIDE SEQUENCE [LARGE SCALE GENOMIC DNA]</scope>
    <source>
        <strain evidence="2 3">DSM 26944</strain>
    </source>
</reference>
<evidence type="ECO:0000259" key="1">
    <source>
        <dbReference type="Pfam" id="PF18495"/>
    </source>
</evidence>
<comment type="caution">
    <text evidence="2">The sequence shown here is derived from an EMBL/GenBank/DDBJ whole genome shotgun (WGS) entry which is preliminary data.</text>
</comment>
<name>A0A7W9B0R4_9HYPH</name>
<evidence type="ECO:0000313" key="2">
    <source>
        <dbReference type="EMBL" id="MBB5704123.1"/>
    </source>
</evidence>
<evidence type="ECO:0000313" key="3">
    <source>
        <dbReference type="Proteomes" id="UP000555546"/>
    </source>
</evidence>
<dbReference type="InterPro" id="IPR041535">
    <property type="entry name" value="VbhA"/>
</dbReference>
<dbReference type="EMBL" id="JACIJG010000024">
    <property type="protein sequence ID" value="MBB5704123.1"/>
    <property type="molecule type" value="Genomic_DNA"/>
</dbReference>
<protein>
    <recommendedName>
        <fullName evidence="1">Antitoxin VbhA domain-containing protein</fullName>
    </recommendedName>
</protein>
<dbReference type="Gene3D" id="1.10.8.1050">
    <property type="entry name" value="Antitoxin VbhA-like"/>
    <property type="match status" value="1"/>
</dbReference>
<dbReference type="InterPro" id="IPR033788">
    <property type="entry name" value="VbhA-like"/>
</dbReference>
<dbReference type="Pfam" id="PF18495">
    <property type="entry name" value="VbhA"/>
    <property type="match status" value="1"/>
</dbReference>
<sequence>MSKAGSRILQGAKEALAFAKGEADVTDFHILCNDQEDIMALALKQKTPAITAEEMERRRKMVRSAFRSNAMEGLRPNPACQPVFDAFIAGEIELDEMMPRVKSILGIQ</sequence>
<keyword evidence="3" id="KW-1185">Reference proteome</keyword>